<dbReference type="Proteomes" id="UP001281410">
    <property type="component" value="Unassembled WGS sequence"/>
</dbReference>
<sequence>MDLEVWKRRSISMENGDLRKRVVGLLLGSGTKASFWNDVRVDNVSLKYSFPRIYALSIMKNGPVSNFGAWRGSTWTWKVPLRRNLFGWELSQWSCFCSFIDCIKIRSSIEDDLAWNFSLNGIFTVSSFCRAIEVSRTNTRVWTTFVDRGCALRKWKSLYGSCSKIVARNQNLSKRNTVEDWIPPNVNGLKFNVDGLARGNPGPAGIGGVLKDNKGKVVCLFSLFVGIRDSNEAELRAIEKAAQLCASNSAMVGRDITIVSDSKVTVSWINEEVFGNLSLVDMVYDVSSYLATLEGASVSFAPRASNSFADSLAKLVSHMSRDFI</sequence>
<dbReference type="SUPFAM" id="SSF53098">
    <property type="entry name" value="Ribonuclease H-like"/>
    <property type="match status" value="1"/>
</dbReference>
<name>A0AAE0A670_9ROSI</name>
<dbReference type="EMBL" id="JANJYJ010000006">
    <property type="protein sequence ID" value="KAK3204439.1"/>
    <property type="molecule type" value="Genomic_DNA"/>
</dbReference>
<dbReference type="PROSITE" id="PS50879">
    <property type="entry name" value="RNASE_H_1"/>
    <property type="match status" value="1"/>
</dbReference>
<dbReference type="InterPro" id="IPR012337">
    <property type="entry name" value="RNaseH-like_sf"/>
</dbReference>
<dbReference type="PANTHER" id="PTHR47723">
    <property type="entry name" value="OS05G0353850 PROTEIN"/>
    <property type="match status" value="1"/>
</dbReference>
<dbReference type="InterPro" id="IPR036397">
    <property type="entry name" value="RNaseH_sf"/>
</dbReference>
<keyword evidence="3" id="KW-1185">Reference proteome</keyword>
<feature type="domain" description="RNase H type-1" evidence="1">
    <location>
        <begin position="185"/>
        <end position="324"/>
    </location>
</feature>
<proteinExistence type="predicted"/>
<gene>
    <name evidence="2" type="ORF">Dsin_018485</name>
</gene>
<dbReference type="InterPro" id="IPR044730">
    <property type="entry name" value="RNase_H-like_dom_plant"/>
</dbReference>
<dbReference type="GO" id="GO:0003676">
    <property type="term" value="F:nucleic acid binding"/>
    <property type="evidence" value="ECO:0007669"/>
    <property type="project" value="InterPro"/>
</dbReference>
<reference evidence="2" key="1">
    <citation type="journal article" date="2023" name="Plant J.">
        <title>Genome sequences and population genomics provide insights into the demographic history, inbreeding, and mutation load of two 'living fossil' tree species of Dipteronia.</title>
        <authorList>
            <person name="Feng Y."/>
            <person name="Comes H.P."/>
            <person name="Chen J."/>
            <person name="Zhu S."/>
            <person name="Lu R."/>
            <person name="Zhang X."/>
            <person name="Li P."/>
            <person name="Qiu J."/>
            <person name="Olsen K.M."/>
            <person name="Qiu Y."/>
        </authorList>
    </citation>
    <scope>NUCLEOTIDE SEQUENCE</scope>
    <source>
        <strain evidence="2">NBL</strain>
    </source>
</reference>
<dbReference type="CDD" id="cd06222">
    <property type="entry name" value="RNase_H_like"/>
    <property type="match status" value="1"/>
</dbReference>
<protein>
    <recommendedName>
        <fullName evidence="1">RNase H type-1 domain-containing protein</fullName>
    </recommendedName>
</protein>
<evidence type="ECO:0000259" key="1">
    <source>
        <dbReference type="PROSITE" id="PS50879"/>
    </source>
</evidence>
<organism evidence="2 3">
    <name type="scientific">Dipteronia sinensis</name>
    <dbReference type="NCBI Taxonomy" id="43782"/>
    <lineage>
        <taxon>Eukaryota</taxon>
        <taxon>Viridiplantae</taxon>
        <taxon>Streptophyta</taxon>
        <taxon>Embryophyta</taxon>
        <taxon>Tracheophyta</taxon>
        <taxon>Spermatophyta</taxon>
        <taxon>Magnoliopsida</taxon>
        <taxon>eudicotyledons</taxon>
        <taxon>Gunneridae</taxon>
        <taxon>Pentapetalae</taxon>
        <taxon>rosids</taxon>
        <taxon>malvids</taxon>
        <taxon>Sapindales</taxon>
        <taxon>Sapindaceae</taxon>
        <taxon>Hippocastanoideae</taxon>
        <taxon>Acereae</taxon>
        <taxon>Dipteronia</taxon>
    </lineage>
</organism>
<dbReference type="InterPro" id="IPR053151">
    <property type="entry name" value="RNase_H-like"/>
</dbReference>
<dbReference type="Gene3D" id="3.30.420.10">
    <property type="entry name" value="Ribonuclease H-like superfamily/Ribonuclease H"/>
    <property type="match status" value="1"/>
</dbReference>
<accession>A0AAE0A670</accession>
<dbReference type="Pfam" id="PF13456">
    <property type="entry name" value="RVT_3"/>
    <property type="match status" value="1"/>
</dbReference>
<comment type="caution">
    <text evidence="2">The sequence shown here is derived from an EMBL/GenBank/DDBJ whole genome shotgun (WGS) entry which is preliminary data.</text>
</comment>
<dbReference type="AlphaFoldDB" id="A0AAE0A670"/>
<evidence type="ECO:0000313" key="2">
    <source>
        <dbReference type="EMBL" id="KAK3204439.1"/>
    </source>
</evidence>
<evidence type="ECO:0000313" key="3">
    <source>
        <dbReference type="Proteomes" id="UP001281410"/>
    </source>
</evidence>
<dbReference type="GO" id="GO:0004523">
    <property type="term" value="F:RNA-DNA hybrid ribonuclease activity"/>
    <property type="evidence" value="ECO:0007669"/>
    <property type="project" value="InterPro"/>
</dbReference>
<dbReference type="PANTHER" id="PTHR47723:SF22">
    <property type="entry name" value="RNASE H TYPE-1 DOMAIN-CONTAINING PROTEIN"/>
    <property type="match status" value="1"/>
</dbReference>
<dbReference type="InterPro" id="IPR002156">
    <property type="entry name" value="RNaseH_domain"/>
</dbReference>